<proteinExistence type="predicted"/>
<accession>A0A318QW29</accession>
<protein>
    <submittedName>
        <fullName evidence="1">Uncharacterized protein</fullName>
    </submittedName>
</protein>
<gene>
    <name evidence="1" type="ORF">CFR80_15225</name>
</gene>
<dbReference type="EMBL" id="NKTX01000073">
    <property type="protein sequence ID" value="PYD79369.1"/>
    <property type="molecule type" value="Genomic_DNA"/>
</dbReference>
<comment type="caution">
    <text evidence="1">The sequence shown here is derived from an EMBL/GenBank/DDBJ whole genome shotgun (WGS) entry which is preliminary data.</text>
</comment>
<sequence>MATYVFGLCECPAFCDAEQRMLKNIEAIADFLLPKVATQTDLPARTALHNFATFIRVSLKMCDMKDDSIVKE</sequence>
<dbReference type="Proteomes" id="UP000247417">
    <property type="component" value="Unassembled WGS sequence"/>
</dbReference>
<organism evidence="1 2">
    <name type="scientific">Komagataeibacter oboediens</name>
    <dbReference type="NCBI Taxonomy" id="65958"/>
    <lineage>
        <taxon>Bacteria</taxon>
        <taxon>Pseudomonadati</taxon>
        <taxon>Pseudomonadota</taxon>
        <taxon>Alphaproteobacteria</taxon>
        <taxon>Acetobacterales</taxon>
        <taxon>Acetobacteraceae</taxon>
        <taxon>Komagataeibacter</taxon>
    </lineage>
</organism>
<evidence type="ECO:0000313" key="2">
    <source>
        <dbReference type="Proteomes" id="UP000247417"/>
    </source>
</evidence>
<dbReference type="AlphaFoldDB" id="A0A318QW29"/>
<reference evidence="1 2" key="1">
    <citation type="submission" date="2017-07" db="EMBL/GenBank/DDBJ databases">
        <title>A draft genome sequence of Komagataeibacter oboediens LMG 18849.</title>
        <authorList>
            <person name="Skraban J."/>
            <person name="Cleenwerck I."/>
            <person name="Vandamme P."/>
            <person name="Trcek J."/>
        </authorList>
    </citation>
    <scope>NUCLEOTIDE SEQUENCE [LARGE SCALE GENOMIC DNA]</scope>
    <source>
        <strain evidence="1 2">LMG 18849</strain>
    </source>
</reference>
<name>A0A318QW29_9PROT</name>
<evidence type="ECO:0000313" key="1">
    <source>
        <dbReference type="EMBL" id="PYD79369.1"/>
    </source>
</evidence>